<dbReference type="EMBL" id="KZ772771">
    <property type="protein sequence ID" value="PTQ32401.1"/>
    <property type="molecule type" value="Genomic_DNA"/>
</dbReference>
<dbReference type="Proteomes" id="UP000244005">
    <property type="component" value="Unassembled WGS sequence"/>
</dbReference>
<evidence type="ECO:0000313" key="2">
    <source>
        <dbReference type="Proteomes" id="UP000244005"/>
    </source>
</evidence>
<dbReference type="Gramene" id="Mp7g01640.1">
    <property type="protein sequence ID" value="Mp7g01640.1.cds1"/>
    <property type="gene ID" value="Mp7g01640"/>
</dbReference>
<reference evidence="2" key="1">
    <citation type="journal article" date="2017" name="Cell">
        <title>Insights into land plant evolution garnered from the Marchantia polymorpha genome.</title>
        <authorList>
            <person name="Bowman J.L."/>
            <person name="Kohchi T."/>
            <person name="Yamato K.T."/>
            <person name="Jenkins J."/>
            <person name="Shu S."/>
            <person name="Ishizaki K."/>
            <person name="Yamaoka S."/>
            <person name="Nishihama R."/>
            <person name="Nakamura Y."/>
            <person name="Berger F."/>
            <person name="Adam C."/>
            <person name="Aki S.S."/>
            <person name="Althoff F."/>
            <person name="Araki T."/>
            <person name="Arteaga-Vazquez M.A."/>
            <person name="Balasubrmanian S."/>
            <person name="Barry K."/>
            <person name="Bauer D."/>
            <person name="Boehm C.R."/>
            <person name="Briginshaw L."/>
            <person name="Caballero-Perez J."/>
            <person name="Catarino B."/>
            <person name="Chen F."/>
            <person name="Chiyoda S."/>
            <person name="Chovatia M."/>
            <person name="Davies K.M."/>
            <person name="Delmans M."/>
            <person name="Demura T."/>
            <person name="Dierschke T."/>
            <person name="Dolan L."/>
            <person name="Dorantes-Acosta A.E."/>
            <person name="Eklund D.M."/>
            <person name="Florent S.N."/>
            <person name="Flores-Sandoval E."/>
            <person name="Fujiyama A."/>
            <person name="Fukuzawa H."/>
            <person name="Galik B."/>
            <person name="Grimanelli D."/>
            <person name="Grimwood J."/>
            <person name="Grossniklaus U."/>
            <person name="Hamada T."/>
            <person name="Haseloff J."/>
            <person name="Hetherington A.J."/>
            <person name="Higo A."/>
            <person name="Hirakawa Y."/>
            <person name="Hundley H.N."/>
            <person name="Ikeda Y."/>
            <person name="Inoue K."/>
            <person name="Inoue S.I."/>
            <person name="Ishida S."/>
            <person name="Jia Q."/>
            <person name="Kakita M."/>
            <person name="Kanazawa T."/>
            <person name="Kawai Y."/>
            <person name="Kawashima T."/>
            <person name="Kennedy M."/>
            <person name="Kinose K."/>
            <person name="Kinoshita T."/>
            <person name="Kohara Y."/>
            <person name="Koide E."/>
            <person name="Komatsu K."/>
            <person name="Kopischke S."/>
            <person name="Kubo M."/>
            <person name="Kyozuka J."/>
            <person name="Lagercrantz U."/>
            <person name="Lin S.S."/>
            <person name="Lindquist E."/>
            <person name="Lipzen A.M."/>
            <person name="Lu C.W."/>
            <person name="De Luna E."/>
            <person name="Martienssen R.A."/>
            <person name="Minamino N."/>
            <person name="Mizutani M."/>
            <person name="Mizutani M."/>
            <person name="Mochizuki N."/>
            <person name="Monte I."/>
            <person name="Mosher R."/>
            <person name="Nagasaki H."/>
            <person name="Nakagami H."/>
            <person name="Naramoto S."/>
            <person name="Nishitani K."/>
            <person name="Ohtani M."/>
            <person name="Okamoto T."/>
            <person name="Okumura M."/>
            <person name="Phillips J."/>
            <person name="Pollak B."/>
            <person name="Reinders A."/>
            <person name="Rovekamp M."/>
            <person name="Sano R."/>
            <person name="Sawa S."/>
            <person name="Schmid M.W."/>
            <person name="Shirakawa M."/>
            <person name="Solano R."/>
            <person name="Spunde A."/>
            <person name="Suetsugu N."/>
            <person name="Sugano S."/>
            <person name="Sugiyama A."/>
            <person name="Sun R."/>
            <person name="Suzuki Y."/>
            <person name="Takenaka M."/>
            <person name="Takezawa D."/>
            <person name="Tomogane H."/>
            <person name="Tsuzuki M."/>
            <person name="Ueda T."/>
            <person name="Umeda M."/>
            <person name="Ward J.M."/>
            <person name="Watanabe Y."/>
            <person name="Yazaki K."/>
            <person name="Yokoyama R."/>
            <person name="Yoshitake Y."/>
            <person name="Yotsui I."/>
            <person name="Zachgo S."/>
            <person name="Schmutz J."/>
        </authorList>
    </citation>
    <scope>NUCLEOTIDE SEQUENCE [LARGE SCALE GENOMIC DNA]</scope>
    <source>
        <strain evidence="2">Tak-1</strain>
    </source>
</reference>
<dbReference type="AlphaFoldDB" id="A0A2R6WEW7"/>
<keyword evidence="2" id="KW-1185">Reference proteome</keyword>
<organism evidence="1 2">
    <name type="scientific">Marchantia polymorpha</name>
    <name type="common">Common liverwort</name>
    <name type="synonym">Marchantia aquatica</name>
    <dbReference type="NCBI Taxonomy" id="3197"/>
    <lineage>
        <taxon>Eukaryota</taxon>
        <taxon>Viridiplantae</taxon>
        <taxon>Streptophyta</taxon>
        <taxon>Embryophyta</taxon>
        <taxon>Marchantiophyta</taxon>
        <taxon>Marchantiopsida</taxon>
        <taxon>Marchantiidae</taxon>
        <taxon>Marchantiales</taxon>
        <taxon>Marchantiaceae</taxon>
        <taxon>Marchantia</taxon>
    </lineage>
</organism>
<proteinExistence type="predicted"/>
<name>A0A2R6WEW7_MARPO</name>
<sequence length="96" mass="10333">METTCTLRRILRGSQGDTKMIMCGLDKESLLWRGGERRGEGRVNAKSAGVKFEGRRASKEDNCTNRSLAGYCLFRAAPSSTSGSQSAQACLLAACP</sequence>
<accession>A0A2R6WEW7</accession>
<gene>
    <name evidence="1" type="ORF">MARPO_0099s0037</name>
</gene>
<protein>
    <submittedName>
        <fullName evidence="1">Uncharacterized protein</fullName>
    </submittedName>
</protein>
<evidence type="ECO:0000313" key="1">
    <source>
        <dbReference type="EMBL" id="PTQ32401.1"/>
    </source>
</evidence>